<dbReference type="InParanoid" id="A0A061FT65"/>
<feature type="transmembrane region" description="Helical" evidence="1">
    <location>
        <begin position="131"/>
        <end position="153"/>
    </location>
</feature>
<dbReference type="AlphaFoldDB" id="A0A061FT65"/>
<feature type="transmembrane region" description="Helical" evidence="1">
    <location>
        <begin position="165"/>
        <end position="183"/>
    </location>
</feature>
<sequence>MNTAAPFETDSAILTMFVITTLVYAVDWAIEAKLETRSNSYHHVILSNISLLLESLATVFLVLILVPALGYFILLIWAIYFVGLTYGAWRKLYLLYNAISSVSDLLNELLGRRGLHNEEIIQCSTSSGSSANYTHAFCIFLVAIFLALMNLKFLSVDIPSPFETHSLIMPMFVITILVYATNFHPSFFHEVIRTYISLLTGSLTPVLFALILLPGDLGCGENLKFLKVLTQSCVHDRVGDKTVEVLLLSAFKITYKGILTKAYTATSKFLTLLTKEETNLYEAAQSSMAAFNKCRMGGLWHKRASVLGKKRKPTE</sequence>
<dbReference type="PANTHER" id="PTHR34115">
    <property type="entry name" value="PROTEIN, PUTATIVE-RELATED"/>
    <property type="match status" value="1"/>
</dbReference>
<dbReference type="PANTHER" id="PTHR34115:SF13">
    <property type="entry name" value="RPB1A"/>
    <property type="match status" value="1"/>
</dbReference>
<dbReference type="InterPro" id="IPR053258">
    <property type="entry name" value="Ca-permeable_cation_channel"/>
</dbReference>
<organism evidence="2 3">
    <name type="scientific">Theobroma cacao</name>
    <name type="common">Cacao</name>
    <name type="synonym">Cocoa</name>
    <dbReference type="NCBI Taxonomy" id="3641"/>
    <lineage>
        <taxon>Eukaryota</taxon>
        <taxon>Viridiplantae</taxon>
        <taxon>Streptophyta</taxon>
        <taxon>Embryophyta</taxon>
        <taxon>Tracheophyta</taxon>
        <taxon>Spermatophyta</taxon>
        <taxon>Magnoliopsida</taxon>
        <taxon>eudicotyledons</taxon>
        <taxon>Gunneridae</taxon>
        <taxon>Pentapetalae</taxon>
        <taxon>rosids</taxon>
        <taxon>malvids</taxon>
        <taxon>Malvales</taxon>
        <taxon>Malvaceae</taxon>
        <taxon>Byttnerioideae</taxon>
        <taxon>Theobroma</taxon>
    </lineage>
</organism>
<keyword evidence="1" id="KW-1133">Transmembrane helix</keyword>
<evidence type="ECO:0000313" key="3">
    <source>
        <dbReference type="Proteomes" id="UP000026915"/>
    </source>
</evidence>
<evidence type="ECO:0000256" key="1">
    <source>
        <dbReference type="SAM" id="Phobius"/>
    </source>
</evidence>
<dbReference type="Proteomes" id="UP000026915">
    <property type="component" value="Chromosome 10"/>
</dbReference>
<dbReference type="STRING" id="3641.A0A061FT65"/>
<gene>
    <name evidence="2" type="ORF">TCM_042513</name>
</gene>
<dbReference type="Gramene" id="EOY17794">
    <property type="protein sequence ID" value="EOY17794"/>
    <property type="gene ID" value="TCM_042513"/>
</dbReference>
<dbReference type="OMA" id="IMEIFVI"/>
<reference evidence="2 3" key="1">
    <citation type="journal article" date="2013" name="Genome Biol.">
        <title>The genome sequence of the most widely cultivated cacao type and its use to identify candidate genes regulating pod color.</title>
        <authorList>
            <person name="Motamayor J.C."/>
            <person name="Mockaitis K."/>
            <person name="Schmutz J."/>
            <person name="Haiminen N."/>
            <person name="Iii D.L."/>
            <person name="Cornejo O."/>
            <person name="Findley S.D."/>
            <person name="Zheng P."/>
            <person name="Utro F."/>
            <person name="Royaert S."/>
            <person name="Saski C."/>
            <person name="Jenkins J."/>
            <person name="Podicheti R."/>
            <person name="Zhao M."/>
            <person name="Scheffler B.E."/>
            <person name="Stack J.C."/>
            <person name="Feltus F.A."/>
            <person name="Mustiga G.M."/>
            <person name="Amores F."/>
            <person name="Phillips W."/>
            <person name="Marelli J.P."/>
            <person name="May G.D."/>
            <person name="Shapiro H."/>
            <person name="Ma J."/>
            <person name="Bustamante C.D."/>
            <person name="Schnell R.J."/>
            <person name="Main D."/>
            <person name="Gilbert D."/>
            <person name="Parida L."/>
            <person name="Kuhn D.N."/>
        </authorList>
    </citation>
    <scope>NUCLEOTIDE SEQUENCE [LARGE SCALE GENOMIC DNA]</scope>
    <source>
        <strain evidence="3">cv. Matina 1-6</strain>
    </source>
</reference>
<dbReference type="HOGENOM" id="CLU_883992_0_0_1"/>
<evidence type="ECO:0000313" key="2">
    <source>
        <dbReference type="EMBL" id="EOY17794.1"/>
    </source>
</evidence>
<dbReference type="eggNOG" id="KOG1106">
    <property type="taxonomic scope" value="Eukaryota"/>
</dbReference>
<feature type="transmembrane region" description="Helical" evidence="1">
    <location>
        <begin position="195"/>
        <end position="213"/>
    </location>
</feature>
<keyword evidence="1" id="KW-0472">Membrane</keyword>
<keyword evidence="3" id="KW-1185">Reference proteome</keyword>
<accession>A0A061FT65</accession>
<keyword evidence="1" id="KW-0812">Transmembrane</keyword>
<dbReference type="EMBL" id="CM001888">
    <property type="protein sequence ID" value="EOY17794.1"/>
    <property type="molecule type" value="Genomic_DNA"/>
</dbReference>
<feature type="transmembrane region" description="Helical" evidence="1">
    <location>
        <begin position="12"/>
        <end position="30"/>
    </location>
</feature>
<name>A0A061FT65_THECC</name>
<proteinExistence type="predicted"/>
<feature type="transmembrane region" description="Helical" evidence="1">
    <location>
        <begin position="51"/>
        <end position="80"/>
    </location>
</feature>
<protein>
    <submittedName>
        <fullName evidence="2">Uncharacterized protein</fullName>
    </submittedName>
</protein>